<evidence type="ECO:0000256" key="2">
    <source>
        <dbReference type="ARBA" id="ARBA00022692"/>
    </source>
</evidence>
<gene>
    <name evidence="6" type="ORF">AO440_003530</name>
</gene>
<dbReference type="GO" id="GO:1990627">
    <property type="term" value="P:mitochondrial inner membrane fusion"/>
    <property type="evidence" value="ECO:0007669"/>
    <property type="project" value="EnsemblFungi"/>
</dbReference>
<name>A0A0W0C606_CANGB</name>
<comment type="subcellular location">
    <subcellularLocation>
        <location evidence="1">Membrane</location>
    </subcellularLocation>
</comment>
<dbReference type="Gene3D" id="1.50.40.10">
    <property type="entry name" value="Mitochondrial carrier domain"/>
    <property type="match status" value="1"/>
</dbReference>
<dbReference type="EMBL" id="LLZZ01000194">
    <property type="protein sequence ID" value="KTA95045.1"/>
    <property type="molecule type" value="Genomic_DNA"/>
</dbReference>
<dbReference type="SUPFAM" id="SSF103506">
    <property type="entry name" value="Mitochondrial carrier"/>
    <property type="match status" value="1"/>
</dbReference>
<dbReference type="AlphaFoldDB" id="A0A0W0C606"/>
<sequence>MDTAELRPYYNEDTFDAGYLVKFNPQKGVVDSNGFNIASKLSIVKNSNSSAKNLDPATLFTTRSNSKGSLFNFSLNFGSRAKALKGSSGSLDSLVKEFEWVDLLNVNKWIAVVSQLMELFVRKYFQLLIQQPFEVSRLLQQVGQFNGESVSHTEEQKKARHSGIILSDLDNEDEINYFPSTSTPDLLRDGTDNDERDDGEDQYTGQGQTDSVASIEETHIRCLTPERSINPESKHTLDIMNSILDEEGIKGLWKANNTNFIYQILSSTLEAWYTGLISPLLHIPDPYFIDLIHFPDTQSAVLLTLSVSVLTALTLIPIDLIRTRFIVTALYGTDTEVSEEASEGAANKKHDSRSLRHWIRSWSWRHDALKLPSDMWLLTMLQSVSNVSFNKLIDLVIYHKFHVDKYSQMTTYNTMKVLARIAELFVKLPIECLLRRCQLDFLVYKNSSLRIEDTRQLIISPVKYQGVWKSIRDKSEYSSLWNGWRVGFMSIVCSYGVKLLNKFPEHTEQEKF</sequence>
<proteinExistence type="predicted"/>
<reference evidence="6 7" key="1">
    <citation type="submission" date="2015-10" db="EMBL/GenBank/DDBJ databases">
        <title>Draft genomes sequences of Candida glabrata isolates 1A, 1B, 2A, 2B, 3A and 3B.</title>
        <authorList>
            <person name="Haavelsrud O.E."/>
            <person name="Gaustad P."/>
        </authorList>
    </citation>
    <scope>NUCLEOTIDE SEQUENCE [LARGE SCALE GENOMIC DNA]</scope>
    <source>
        <strain evidence="6">910700640</strain>
    </source>
</reference>
<feature type="region of interest" description="Disordered" evidence="5">
    <location>
        <begin position="178"/>
        <end position="210"/>
    </location>
</feature>
<protein>
    <submittedName>
        <fullName evidence="6">Mitochondrial fusion and transport protein UGO1</fullName>
    </submittedName>
</protein>
<dbReference type="VEuPathDB" id="FungiDB:CAGL0K06545g"/>
<evidence type="ECO:0000256" key="3">
    <source>
        <dbReference type="ARBA" id="ARBA00022989"/>
    </source>
</evidence>
<evidence type="ECO:0000313" key="6">
    <source>
        <dbReference type="EMBL" id="KTA95045.1"/>
    </source>
</evidence>
<comment type="caution">
    <text evidence="6">The sequence shown here is derived from an EMBL/GenBank/DDBJ whole genome shotgun (WGS) entry which is preliminary data.</text>
</comment>
<keyword evidence="4" id="KW-0472">Membrane</keyword>
<dbReference type="GO" id="GO:1990626">
    <property type="term" value="P:mitochondrial outer membrane fusion"/>
    <property type="evidence" value="ECO:0007669"/>
    <property type="project" value="EnsemblFungi"/>
</dbReference>
<evidence type="ECO:0000256" key="1">
    <source>
        <dbReference type="ARBA" id="ARBA00004370"/>
    </source>
</evidence>
<accession>A0A0W0C606</accession>
<evidence type="ECO:0000256" key="4">
    <source>
        <dbReference type="ARBA" id="ARBA00023136"/>
    </source>
</evidence>
<dbReference type="Proteomes" id="UP000054886">
    <property type="component" value="Unassembled WGS sequence"/>
</dbReference>
<dbReference type="VEuPathDB" id="FungiDB:GVI51_K06391"/>
<keyword evidence="3" id="KW-1133">Transmembrane helix</keyword>
<keyword evidence="2" id="KW-0812">Transmembrane</keyword>
<dbReference type="VEuPathDB" id="FungiDB:B1J91_K06545g"/>
<evidence type="ECO:0000313" key="7">
    <source>
        <dbReference type="Proteomes" id="UP000054886"/>
    </source>
</evidence>
<dbReference type="InterPro" id="IPR023395">
    <property type="entry name" value="MCP_dom_sf"/>
</dbReference>
<dbReference type="VEuPathDB" id="FungiDB:GWK60_K06391"/>
<dbReference type="GO" id="GO:0005741">
    <property type="term" value="C:mitochondrial outer membrane"/>
    <property type="evidence" value="ECO:0007669"/>
    <property type="project" value="EnsemblFungi"/>
</dbReference>
<evidence type="ECO:0000256" key="5">
    <source>
        <dbReference type="SAM" id="MobiDB-lite"/>
    </source>
</evidence>
<organism evidence="6 7">
    <name type="scientific">Candida glabrata</name>
    <name type="common">Yeast</name>
    <name type="synonym">Torulopsis glabrata</name>
    <dbReference type="NCBI Taxonomy" id="5478"/>
    <lineage>
        <taxon>Eukaryota</taxon>
        <taxon>Fungi</taxon>
        <taxon>Dikarya</taxon>
        <taxon>Ascomycota</taxon>
        <taxon>Saccharomycotina</taxon>
        <taxon>Saccharomycetes</taxon>
        <taxon>Saccharomycetales</taxon>
        <taxon>Saccharomycetaceae</taxon>
        <taxon>Nakaseomyces</taxon>
    </lineage>
</organism>